<organism evidence="1 2">
    <name type="scientific">Lysinibacillus agricola</name>
    <dbReference type="NCBI Taxonomy" id="2590012"/>
    <lineage>
        <taxon>Bacteria</taxon>
        <taxon>Bacillati</taxon>
        <taxon>Bacillota</taxon>
        <taxon>Bacilli</taxon>
        <taxon>Bacillales</taxon>
        <taxon>Bacillaceae</taxon>
        <taxon>Lysinibacillus</taxon>
    </lineage>
</organism>
<gene>
    <name evidence="1" type="ORF">FJQ98_10885</name>
</gene>
<dbReference type="Proteomes" id="UP000596049">
    <property type="component" value="Chromosome"/>
</dbReference>
<name>A0ABX7AYB8_9BACI</name>
<evidence type="ECO:0000313" key="2">
    <source>
        <dbReference type="Proteomes" id="UP000596049"/>
    </source>
</evidence>
<proteinExistence type="predicted"/>
<sequence>MGSLKMKIISILFIFAFVWIIMLLNAGPSKPIVMSESENIPILQGTYCWEKLIEVECVDKIPPTEIIANNKIVPFPVSPQSAIKINFKKQPIDEIEVEIENLGESKQVKVEGNVMFLLHQKRRGLIYSISGRWDKGSASYIFAIEVK</sequence>
<protein>
    <submittedName>
        <fullName evidence="1">Uncharacterized protein</fullName>
    </submittedName>
</protein>
<dbReference type="EMBL" id="CP067341">
    <property type="protein sequence ID" value="QQP14467.1"/>
    <property type="molecule type" value="Genomic_DNA"/>
</dbReference>
<keyword evidence="2" id="KW-1185">Reference proteome</keyword>
<reference evidence="1 2" key="1">
    <citation type="submission" date="2020-01" db="EMBL/GenBank/DDBJ databases">
        <authorList>
            <person name="Liu G."/>
            <person name="Liu B."/>
        </authorList>
    </citation>
    <scope>NUCLEOTIDE SEQUENCE [LARGE SCALE GENOMIC DNA]</scope>
    <source>
        <strain evidence="1 2">FJAT-51161</strain>
    </source>
</reference>
<dbReference type="RefSeq" id="WP_053596833.1">
    <property type="nucleotide sequence ID" value="NZ_CP067341.1"/>
</dbReference>
<accession>A0ABX7AYB8</accession>
<evidence type="ECO:0000313" key="1">
    <source>
        <dbReference type="EMBL" id="QQP14467.1"/>
    </source>
</evidence>